<proteinExistence type="predicted"/>
<organism evidence="1 2">
    <name type="scientific">Populus alba</name>
    <name type="common">White poplar</name>
    <dbReference type="NCBI Taxonomy" id="43335"/>
    <lineage>
        <taxon>Eukaryota</taxon>
        <taxon>Viridiplantae</taxon>
        <taxon>Streptophyta</taxon>
        <taxon>Embryophyta</taxon>
        <taxon>Tracheophyta</taxon>
        <taxon>Spermatophyta</taxon>
        <taxon>Magnoliopsida</taxon>
        <taxon>eudicotyledons</taxon>
        <taxon>Gunneridae</taxon>
        <taxon>Pentapetalae</taxon>
        <taxon>rosids</taxon>
        <taxon>fabids</taxon>
        <taxon>Malpighiales</taxon>
        <taxon>Salicaceae</taxon>
        <taxon>Saliceae</taxon>
        <taxon>Populus</taxon>
    </lineage>
</organism>
<evidence type="ECO:0000313" key="2">
    <source>
        <dbReference type="Proteomes" id="UP000309997"/>
    </source>
</evidence>
<dbReference type="Proteomes" id="UP000309997">
    <property type="component" value="Unassembled WGS sequence"/>
</dbReference>
<name>A0ACC4CHJ0_POPAL</name>
<keyword evidence="2" id="KW-1185">Reference proteome</keyword>
<reference evidence="1 2" key="1">
    <citation type="journal article" date="2024" name="Plant Biotechnol. J.">
        <title>Genome and CRISPR/Cas9 system of a widespread forest tree (Populus alba) in the world.</title>
        <authorList>
            <person name="Liu Y.J."/>
            <person name="Jiang P.F."/>
            <person name="Han X.M."/>
            <person name="Li X.Y."/>
            <person name="Wang H.M."/>
            <person name="Wang Y.J."/>
            <person name="Wang X.X."/>
            <person name="Zeng Q.Y."/>
        </authorList>
    </citation>
    <scope>NUCLEOTIDE SEQUENCE [LARGE SCALE GENOMIC DNA]</scope>
    <source>
        <strain evidence="2">cv. PAL-ZL1</strain>
    </source>
</reference>
<dbReference type="EMBL" id="RCHU02000004">
    <property type="protein sequence ID" value="KAL3596976.1"/>
    <property type="molecule type" value="Genomic_DNA"/>
</dbReference>
<comment type="caution">
    <text evidence="1">The sequence shown here is derived from an EMBL/GenBank/DDBJ whole genome shotgun (WGS) entry which is preliminary data.</text>
</comment>
<protein>
    <submittedName>
        <fullName evidence="1">Uncharacterized protein</fullName>
    </submittedName>
</protein>
<accession>A0ACC4CHJ0</accession>
<sequence length="99" mass="11015">MATYSPSAFLMSEFVAPKFPFSNVSPRPSENGHLMVKLGDHCLHYHDFSWAIGLMDPHPSPSQPTFSVLTQSTRTCQNVMMIEFAAPELIPFARTASNL</sequence>
<gene>
    <name evidence="1" type="ORF">D5086_008613</name>
</gene>
<evidence type="ECO:0000313" key="1">
    <source>
        <dbReference type="EMBL" id="KAL3596976.1"/>
    </source>
</evidence>